<protein>
    <submittedName>
        <fullName evidence="1">Uncharacterized protein</fullName>
    </submittedName>
</protein>
<reference evidence="1" key="2">
    <citation type="journal article" date="2024" name="Plant">
        <title>Genomic evolution and insights into agronomic trait innovations of Sesamum species.</title>
        <authorList>
            <person name="Miao H."/>
            <person name="Wang L."/>
            <person name="Qu L."/>
            <person name="Liu H."/>
            <person name="Sun Y."/>
            <person name="Le M."/>
            <person name="Wang Q."/>
            <person name="Wei S."/>
            <person name="Zheng Y."/>
            <person name="Lin W."/>
            <person name="Duan Y."/>
            <person name="Cao H."/>
            <person name="Xiong S."/>
            <person name="Wang X."/>
            <person name="Wei L."/>
            <person name="Li C."/>
            <person name="Ma Q."/>
            <person name="Ju M."/>
            <person name="Zhao R."/>
            <person name="Li G."/>
            <person name="Mu C."/>
            <person name="Tian Q."/>
            <person name="Mei H."/>
            <person name="Zhang T."/>
            <person name="Gao T."/>
            <person name="Zhang H."/>
        </authorList>
    </citation>
    <scope>NUCLEOTIDE SEQUENCE</scope>
    <source>
        <strain evidence="1">3651</strain>
    </source>
</reference>
<reference evidence="1" key="1">
    <citation type="submission" date="2020-06" db="EMBL/GenBank/DDBJ databases">
        <authorList>
            <person name="Li T."/>
            <person name="Hu X."/>
            <person name="Zhang T."/>
            <person name="Song X."/>
            <person name="Zhang H."/>
            <person name="Dai N."/>
            <person name="Sheng W."/>
            <person name="Hou X."/>
            <person name="Wei L."/>
        </authorList>
    </citation>
    <scope>NUCLEOTIDE SEQUENCE</scope>
    <source>
        <strain evidence="1">3651</strain>
        <tissue evidence="1">Leaf</tissue>
    </source>
</reference>
<sequence length="120" mass="13701">MHAKARSHALFCTGKPVFSFLSYLTALRRVVIRRLMPSHCRIWDQTNALNGHSKKRCLANSFVLMHNEHETSSCRSASRSRVASLPRYPSHKMNEYFSGMNDFQIAAFQGCLVSFGLKYS</sequence>
<evidence type="ECO:0000313" key="1">
    <source>
        <dbReference type="EMBL" id="KAK4420245.1"/>
    </source>
</evidence>
<organism evidence="1 2">
    <name type="scientific">Sesamum alatum</name>
    <dbReference type="NCBI Taxonomy" id="300844"/>
    <lineage>
        <taxon>Eukaryota</taxon>
        <taxon>Viridiplantae</taxon>
        <taxon>Streptophyta</taxon>
        <taxon>Embryophyta</taxon>
        <taxon>Tracheophyta</taxon>
        <taxon>Spermatophyta</taxon>
        <taxon>Magnoliopsida</taxon>
        <taxon>eudicotyledons</taxon>
        <taxon>Gunneridae</taxon>
        <taxon>Pentapetalae</taxon>
        <taxon>asterids</taxon>
        <taxon>lamiids</taxon>
        <taxon>Lamiales</taxon>
        <taxon>Pedaliaceae</taxon>
        <taxon>Sesamum</taxon>
    </lineage>
</organism>
<proteinExistence type="predicted"/>
<dbReference type="AlphaFoldDB" id="A0AAE2CFK0"/>
<dbReference type="Proteomes" id="UP001293254">
    <property type="component" value="Unassembled WGS sequence"/>
</dbReference>
<keyword evidence="2" id="KW-1185">Reference proteome</keyword>
<name>A0AAE2CFK0_9LAMI</name>
<evidence type="ECO:0000313" key="2">
    <source>
        <dbReference type="Proteomes" id="UP001293254"/>
    </source>
</evidence>
<comment type="caution">
    <text evidence="1">The sequence shown here is derived from an EMBL/GenBank/DDBJ whole genome shotgun (WGS) entry which is preliminary data.</text>
</comment>
<dbReference type="EMBL" id="JACGWO010000009">
    <property type="protein sequence ID" value="KAK4420245.1"/>
    <property type="molecule type" value="Genomic_DNA"/>
</dbReference>
<accession>A0AAE2CFK0</accession>
<gene>
    <name evidence="1" type="ORF">Salat_2437600</name>
</gene>